<dbReference type="Gene3D" id="3.30.565.10">
    <property type="entry name" value="Histidine kinase-like ATPase, C-terminal domain"/>
    <property type="match status" value="1"/>
</dbReference>
<gene>
    <name evidence="12" type="ORF">GOEFS_039_00530</name>
</gene>
<feature type="transmembrane region" description="Helical" evidence="9">
    <location>
        <begin position="117"/>
        <end position="150"/>
    </location>
</feature>
<keyword evidence="9" id="KW-0812">Transmembrane</keyword>
<keyword evidence="3" id="KW-0597">Phosphoprotein</keyword>
<feature type="domain" description="Putative sensor" evidence="11">
    <location>
        <begin position="40"/>
        <end position="203"/>
    </location>
</feature>
<evidence type="ECO:0000259" key="10">
    <source>
        <dbReference type="Pfam" id="PF07730"/>
    </source>
</evidence>
<keyword evidence="9" id="KW-0472">Membrane</keyword>
<evidence type="ECO:0000256" key="8">
    <source>
        <dbReference type="ARBA" id="ARBA00023012"/>
    </source>
</evidence>
<dbReference type="GO" id="GO:0016020">
    <property type="term" value="C:membrane"/>
    <property type="evidence" value="ECO:0007669"/>
    <property type="project" value="InterPro"/>
</dbReference>
<comment type="caution">
    <text evidence="12">The sequence shown here is derived from an EMBL/GenBank/DDBJ whole genome shotgun (WGS) entry which is preliminary data.</text>
</comment>
<keyword evidence="5" id="KW-0547">Nucleotide-binding</keyword>
<evidence type="ECO:0000256" key="2">
    <source>
        <dbReference type="ARBA" id="ARBA00012438"/>
    </source>
</evidence>
<dbReference type="SUPFAM" id="SSF55874">
    <property type="entry name" value="ATPase domain of HSP90 chaperone/DNA topoisomerase II/histidine kinase"/>
    <property type="match status" value="1"/>
</dbReference>
<keyword evidence="4" id="KW-0808">Transferase</keyword>
<keyword evidence="13" id="KW-1185">Reference proteome</keyword>
<evidence type="ECO:0000256" key="4">
    <source>
        <dbReference type="ARBA" id="ARBA00022679"/>
    </source>
</evidence>
<dbReference type="Proteomes" id="UP000035034">
    <property type="component" value="Unassembled WGS sequence"/>
</dbReference>
<dbReference type="InterPro" id="IPR050482">
    <property type="entry name" value="Sensor_HK_TwoCompSys"/>
</dbReference>
<keyword evidence="8" id="KW-0902">Two-component regulatory system</keyword>
<evidence type="ECO:0000256" key="9">
    <source>
        <dbReference type="SAM" id="Phobius"/>
    </source>
</evidence>
<keyword evidence="7" id="KW-0067">ATP-binding</keyword>
<dbReference type="CDD" id="cd16917">
    <property type="entry name" value="HATPase_UhpB-NarQ-NarX-like"/>
    <property type="match status" value="1"/>
</dbReference>
<evidence type="ECO:0000256" key="5">
    <source>
        <dbReference type="ARBA" id="ARBA00022741"/>
    </source>
</evidence>
<dbReference type="Gene3D" id="1.20.5.1930">
    <property type="match status" value="1"/>
</dbReference>
<reference evidence="12 13" key="1">
    <citation type="submission" date="2011-12" db="EMBL/GenBank/DDBJ databases">
        <title>Whole genome shotgun sequence of Gordonia effusa NBRC 100432.</title>
        <authorList>
            <person name="Yoshida I."/>
            <person name="Takarada H."/>
            <person name="Hosoyama A."/>
            <person name="Tsuchikane K."/>
            <person name="Katsumata H."/>
            <person name="Yamazaki S."/>
            <person name="Fujita N."/>
        </authorList>
    </citation>
    <scope>NUCLEOTIDE SEQUENCE [LARGE SCALE GENOMIC DNA]</scope>
    <source>
        <strain evidence="12 13">NBRC 100432</strain>
    </source>
</reference>
<feature type="domain" description="Signal transduction histidine kinase subgroup 3 dimerisation and phosphoacceptor" evidence="10">
    <location>
        <begin position="231"/>
        <end position="295"/>
    </location>
</feature>
<dbReference type="GO" id="GO:0046983">
    <property type="term" value="F:protein dimerization activity"/>
    <property type="evidence" value="ECO:0007669"/>
    <property type="project" value="InterPro"/>
</dbReference>
<feature type="transmembrane region" description="Helical" evidence="9">
    <location>
        <begin position="170"/>
        <end position="196"/>
    </location>
</feature>
<dbReference type="AlphaFoldDB" id="H0QYB7"/>
<dbReference type="InterPro" id="IPR011712">
    <property type="entry name" value="Sig_transdc_His_kin_sub3_dim/P"/>
</dbReference>
<dbReference type="EMBL" id="BAEH01000039">
    <property type="protein sequence ID" value="GAB17818.1"/>
    <property type="molecule type" value="Genomic_DNA"/>
</dbReference>
<dbReference type="PANTHER" id="PTHR24421">
    <property type="entry name" value="NITRATE/NITRITE SENSOR PROTEIN NARX-RELATED"/>
    <property type="match status" value="1"/>
</dbReference>
<dbReference type="Pfam" id="PF13796">
    <property type="entry name" value="Sensor"/>
    <property type="match status" value="1"/>
</dbReference>
<evidence type="ECO:0000313" key="12">
    <source>
        <dbReference type="EMBL" id="GAB17818.1"/>
    </source>
</evidence>
<sequence>MTAVPSALPSASAPRRASPWQIIGGTPRRFLTSSDPWRGLAYVAVTVVAGWLLFFAYVVIILLPLAPAWSYLLGKIERQRVALLRVPPIGDPHRPLTGSVTERAGARLGEAATWREVAYSVVLAAFAPIASLGLIIYGAFFGALLFSPFIARSGEPINMGPWVVDSVAESLLLVLIAIPIGVVGLYLCGAVSAAFASLASGLLGPREEELAALVSSLQSSRGVLVTSFEGERRRIERDLHDGPQQDLVGASMQLGELAQATDDTQVRADIEAAQTRVERALSGLRDTVRGVYPQVLDDFGIEAACAELGGPIAVRILPKAGWPSGRRLPADVERGMYYTASEAVTNAGKHGRASTVIIEFDTAASELGEEITMIVTDDGVGGADVERGTGLAGLMERADALGATLTLASPDGGPTVLRWAKTL</sequence>
<dbReference type="InterPro" id="IPR025828">
    <property type="entry name" value="Put_sensor_dom"/>
</dbReference>
<keyword evidence="6 12" id="KW-0418">Kinase</keyword>
<dbReference type="EC" id="2.7.13.3" evidence="2"/>
<evidence type="ECO:0000256" key="7">
    <source>
        <dbReference type="ARBA" id="ARBA00022840"/>
    </source>
</evidence>
<evidence type="ECO:0000256" key="1">
    <source>
        <dbReference type="ARBA" id="ARBA00000085"/>
    </source>
</evidence>
<dbReference type="OrthoDB" id="5242012at2"/>
<proteinExistence type="predicted"/>
<evidence type="ECO:0000313" key="13">
    <source>
        <dbReference type="Proteomes" id="UP000035034"/>
    </source>
</evidence>
<dbReference type="GO" id="GO:0000155">
    <property type="term" value="F:phosphorelay sensor kinase activity"/>
    <property type="evidence" value="ECO:0007669"/>
    <property type="project" value="InterPro"/>
</dbReference>
<evidence type="ECO:0000259" key="11">
    <source>
        <dbReference type="Pfam" id="PF13796"/>
    </source>
</evidence>
<dbReference type="eggNOG" id="COG4585">
    <property type="taxonomic scope" value="Bacteria"/>
</dbReference>
<dbReference type="Pfam" id="PF07730">
    <property type="entry name" value="HisKA_3"/>
    <property type="match status" value="1"/>
</dbReference>
<comment type="catalytic activity">
    <reaction evidence="1">
        <text>ATP + protein L-histidine = ADP + protein N-phospho-L-histidine.</text>
        <dbReference type="EC" id="2.7.13.3"/>
    </reaction>
</comment>
<protein>
    <recommendedName>
        <fullName evidence="2">histidine kinase</fullName>
        <ecNumber evidence="2">2.7.13.3</ecNumber>
    </recommendedName>
</protein>
<feature type="transmembrane region" description="Helical" evidence="9">
    <location>
        <begin position="40"/>
        <end position="73"/>
    </location>
</feature>
<evidence type="ECO:0000256" key="6">
    <source>
        <dbReference type="ARBA" id="ARBA00022777"/>
    </source>
</evidence>
<dbReference type="InterPro" id="IPR036890">
    <property type="entry name" value="HATPase_C_sf"/>
</dbReference>
<organism evidence="12 13">
    <name type="scientific">Gordonia effusa NBRC 100432</name>
    <dbReference type="NCBI Taxonomy" id="1077974"/>
    <lineage>
        <taxon>Bacteria</taxon>
        <taxon>Bacillati</taxon>
        <taxon>Actinomycetota</taxon>
        <taxon>Actinomycetes</taxon>
        <taxon>Mycobacteriales</taxon>
        <taxon>Gordoniaceae</taxon>
        <taxon>Gordonia</taxon>
    </lineage>
</organism>
<keyword evidence="9" id="KW-1133">Transmembrane helix</keyword>
<dbReference type="GO" id="GO:0005524">
    <property type="term" value="F:ATP binding"/>
    <property type="evidence" value="ECO:0007669"/>
    <property type="project" value="UniProtKB-KW"/>
</dbReference>
<evidence type="ECO:0000256" key="3">
    <source>
        <dbReference type="ARBA" id="ARBA00022553"/>
    </source>
</evidence>
<name>H0QYB7_9ACTN</name>
<dbReference type="STRING" id="1077974.GOEFS_039_00530"/>
<dbReference type="PANTHER" id="PTHR24421:SF10">
    <property type="entry name" value="NITRATE_NITRITE SENSOR PROTEIN NARQ"/>
    <property type="match status" value="1"/>
</dbReference>
<accession>H0QYB7</accession>